<dbReference type="GO" id="GO:0005634">
    <property type="term" value="C:nucleus"/>
    <property type="evidence" value="ECO:0007669"/>
    <property type="project" value="UniProtKB-SubCell"/>
</dbReference>
<evidence type="ECO:0000256" key="4">
    <source>
        <dbReference type="ARBA" id="ARBA00022722"/>
    </source>
</evidence>
<feature type="region of interest" description="Disordered" evidence="19">
    <location>
        <begin position="173"/>
        <end position="195"/>
    </location>
</feature>
<name>A0A673HKS7_9TELE</name>
<dbReference type="Gene3D" id="3.40.1350.10">
    <property type="match status" value="1"/>
</dbReference>
<dbReference type="Ensembl" id="ENSSRHT00000027112.1">
    <property type="protein sequence ID" value="ENSSRHP00000026331.1"/>
    <property type="gene ID" value="ENSSRHG00000013751.1"/>
</dbReference>
<keyword evidence="15 18" id="KW-0464">Manganese</keyword>
<keyword evidence="7 17" id="KW-0227">DNA damage</keyword>
<keyword evidence="4 18" id="KW-0540">Nuclease</keyword>
<comment type="subcellular location">
    <subcellularLocation>
        <location evidence="2 18">Nucleus</location>
    </subcellularLocation>
</comment>
<feature type="region of interest" description="Disordered" evidence="19">
    <location>
        <begin position="94"/>
        <end position="129"/>
    </location>
</feature>
<evidence type="ECO:0000256" key="9">
    <source>
        <dbReference type="ARBA" id="ARBA00022801"/>
    </source>
</evidence>
<keyword evidence="10" id="KW-0862">Zinc</keyword>
<dbReference type="GO" id="GO:0017108">
    <property type="term" value="F:5'-flap endonuclease activity"/>
    <property type="evidence" value="ECO:0007669"/>
    <property type="project" value="TreeGrafter"/>
</dbReference>
<proteinExistence type="inferred from homology"/>
<evidence type="ECO:0000256" key="14">
    <source>
        <dbReference type="ARBA" id="ARBA00023204"/>
    </source>
</evidence>
<feature type="region of interest" description="Disordered" evidence="19">
    <location>
        <begin position="210"/>
        <end position="309"/>
    </location>
</feature>
<evidence type="ECO:0000256" key="6">
    <source>
        <dbReference type="ARBA" id="ARBA00022759"/>
    </source>
</evidence>
<evidence type="ECO:0000259" key="20">
    <source>
        <dbReference type="PROSITE" id="PS51908"/>
    </source>
</evidence>
<dbReference type="InterPro" id="IPR033315">
    <property type="entry name" value="Fan1-like"/>
</dbReference>
<comment type="function">
    <text evidence="18">Nuclease required for the repair of DNA interstrand cross-links (ICL). Acts as a 5'-3' exonuclease that anchors at a cut end of DNA and cleaves DNA successively at every third nucleotide, allowing to excise an ICL from one strand through flanking incisions.</text>
</comment>
<keyword evidence="12 18" id="KW-0460">Magnesium</keyword>
<evidence type="ECO:0000256" key="19">
    <source>
        <dbReference type="SAM" id="MobiDB-lite"/>
    </source>
</evidence>
<feature type="compositionally biased region" description="Basic and acidic residues" evidence="19">
    <location>
        <begin position="280"/>
        <end position="289"/>
    </location>
</feature>
<comment type="catalytic activity">
    <reaction evidence="1 18">
        <text>Hydrolytically removes 5'-nucleotides successively from the 3'-hydroxy termini of 3'-hydroxy-terminated oligonucleotides.</text>
        <dbReference type="EC" id="3.1.4.1"/>
    </reaction>
</comment>
<keyword evidence="8 17" id="KW-0863">Zinc-finger</keyword>
<dbReference type="FunFam" id="3.40.1350.10:FF:000004">
    <property type="entry name" value="Fanconi-associated nuclease"/>
    <property type="match status" value="1"/>
</dbReference>
<dbReference type="GO" id="GO:0036297">
    <property type="term" value="P:interstrand cross-link repair"/>
    <property type="evidence" value="ECO:0007669"/>
    <property type="project" value="InterPro"/>
</dbReference>
<evidence type="ECO:0000256" key="11">
    <source>
        <dbReference type="ARBA" id="ARBA00022839"/>
    </source>
</evidence>
<dbReference type="GO" id="GO:0070336">
    <property type="term" value="F:flap-structured DNA binding"/>
    <property type="evidence" value="ECO:0007669"/>
    <property type="project" value="TreeGrafter"/>
</dbReference>
<dbReference type="Proteomes" id="UP000472270">
    <property type="component" value="Unassembled WGS sequence"/>
</dbReference>
<sequence>MESQTGKGSSSNRGSSRRLSVTKKKSQKVSAIKERTSSGGGVASITSFFRNTPPCKLACPLCGKLVPRYKINEHIDSQCQKFLGEDHEDALAVSDYKQEKITKTPSNGASRNDGKEKSPGEKDADTSPYFKKNCVMRQESSETNLQAKPVKTVGLGSLSSKLFRRALRLSGESEMDHAHVSGKEDTHDAELSSSQKENCMKSLIFESKAGSMDTDNTFPTEPAASNQPQVKNMEKSVAVLRKSEELPKNDTNTTETSSDQTEASSDIVPLSESQIKSKTTNKDIERKPDTTPANESKVRGVEEVSEGSEHQHNRLPYYLQNFRTVLEAVLENEDDRMLFNEEDFSTIHTFQQLSVPGQMLYVRLFQRKLKWLQVSKLEYTEISSDLKPVIQELVACGFLQTESELHDIQEVLDLLPAPELRNLAKTFHLGRGGNGTQKQQLVEGLLQLGKQRSLFVGQNNTAAVILKRAKQAAGSCVRLCRRSRAVFSRVLLLFSLTDTLEEEEMAAGGQGQLYTILLVNSGRLAFPEYTVNRSTRLFEDRDDLIRYETAMRALQEVIAAMQTGSWEDAHVLYATAKATWQEMKDSCDLSHQEQLPVFLRCFTVGWTYTRILSRGVEILQRLRRYEDAVEELRNLLSQSVYCVDSRGRWWDRLALNLQQHLKKHEQAICAIRDGLNDPLVRTGHKLSLHQRASRMKESASLKKYRLLLRDLPTVHVQDVTHVTLRGQLFPHEGGMGKSVFLRAANEDEGSTEGRGTMVMCSVEELALEHYRTLGFDQGIHGEGSTFSTLFGLLMWDIIFIDGVPDVFRNPYQTCPLDLHTDCFYGNRRETIEARAEMLREASAETLQELLADVWNAQEGRVCVLINWERFSSLQQAQSLVACLGGHFLSGVVLRMATDYRHCRGGLPDLVVWSTSNKKYKLVEVKGPNDRLSQKQQIWLDELHKLGADVEVCHVTAIGARGAQRE</sequence>
<feature type="compositionally biased region" description="Polar residues" evidence="19">
    <location>
        <begin position="249"/>
        <end position="264"/>
    </location>
</feature>
<feature type="compositionally biased region" description="Basic and acidic residues" evidence="19">
    <location>
        <begin position="112"/>
        <end position="125"/>
    </location>
</feature>
<keyword evidence="14 17" id="KW-0234">DNA repair</keyword>
<protein>
    <recommendedName>
        <fullName evidence="18">Fanconi-associated nuclease</fullName>
        <ecNumber evidence="18">3.1.4.1</ecNumber>
    </recommendedName>
</protein>
<keyword evidence="16 18" id="KW-0539">Nucleus</keyword>
<evidence type="ECO:0000256" key="10">
    <source>
        <dbReference type="ARBA" id="ARBA00022833"/>
    </source>
</evidence>
<dbReference type="Pfam" id="PF21170">
    <property type="entry name" value="FAN1_TPR"/>
    <property type="match status" value="1"/>
</dbReference>
<dbReference type="InterPro" id="IPR049126">
    <property type="entry name" value="FAN1-like_TPR"/>
</dbReference>
<feature type="compositionally biased region" description="Basic and acidic residues" evidence="19">
    <location>
        <begin position="174"/>
        <end position="190"/>
    </location>
</feature>
<dbReference type="GO" id="GO:0004528">
    <property type="term" value="F:phosphodiesterase I activity"/>
    <property type="evidence" value="ECO:0007669"/>
    <property type="project" value="UniProtKB-EC"/>
</dbReference>
<evidence type="ECO:0000256" key="3">
    <source>
        <dbReference type="ARBA" id="ARBA00005533"/>
    </source>
</evidence>
<dbReference type="Pfam" id="PF08774">
    <property type="entry name" value="VRR_NUC"/>
    <property type="match status" value="1"/>
</dbReference>
<dbReference type="PROSITE" id="PS51908">
    <property type="entry name" value="ZF_UBZ4"/>
    <property type="match status" value="1"/>
</dbReference>
<dbReference type="GO" id="GO:0008409">
    <property type="term" value="F:5'-3' exonuclease activity"/>
    <property type="evidence" value="ECO:0007669"/>
    <property type="project" value="TreeGrafter"/>
</dbReference>
<dbReference type="PANTHER" id="PTHR15749">
    <property type="entry name" value="FANCONI-ASSOCIATED NUCLEASE 1"/>
    <property type="match status" value="1"/>
</dbReference>
<feature type="compositionally biased region" description="Basic and acidic residues" evidence="19">
    <location>
        <begin position="296"/>
        <end position="309"/>
    </location>
</feature>
<dbReference type="InterPro" id="IPR049132">
    <property type="entry name" value="FAN1-like_euk"/>
</dbReference>
<keyword evidence="6" id="KW-0255">Endonuclease</keyword>
<dbReference type="PANTHER" id="PTHR15749:SF4">
    <property type="entry name" value="FANCONI-ASSOCIATED NUCLEASE 1"/>
    <property type="match status" value="1"/>
</dbReference>
<dbReference type="InterPro" id="IPR006642">
    <property type="entry name" value="Rad18_UBZ4"/>
</dbReference>
<dbReference type="EC" id="3.1.4.1" evidence="18"/>
<dbReference type="AlphaFoldDB" id="A0A673HKS7"/>
<dbReference type="InterPro" id="IPR011856">
    <property type="entry name" value="tRNA_endonuc-like_dom_sf"/>
</dbReference>
<keyword evidence="13" id="KW-0175">Coiled coil</keyword>
<feature type="domain" description="UBZ4-type" evidence="20">
    <location>
        <begin position="56"/>
        <end position="84"/>
    </location>
</feature>
<dbReference type="SMART" id="SM00990">
    <property type="entry name" value="VRR_NUC"/>
    <property type="match status" value="1"/>
</dbReference>
<comment type="cofactor">
    <cofactor evidence="18">
        <name>Mg(2+)</name>
        <dbReference type="ChEBI" id="CHEBI:18420"/>
    </cofactor>
    <cofactor evidence="18">
        <name>Mn(2+)</name>
        <dbReference type="ChEBI" id="CHEBI:29035"/>
    </cofactor>
</comment>
<reference evidence="21" key="1">
    <citation type="submission" date="2025-08" db="UniProtKB">
        <authorList>
            <consortium name="Ensembl"/>
        </authorList>
    </citation>
    <scope>IDENTIFICATION</scope>
</reference>
<keyword evidence="5 18" id="KW-0479">Metal-binding</keyword>
<evidence type="ECO:0000256" key="12">
    <source>
        <dbReference type="ARBA" id="ARBA00022842"/>
    </source>
</evidence>
<dbReference type="GO" id="GO:0008270">
    <property type="term" value="F:zinc ion binding"/>
    <property type="evidence" value="ECO:0007669"/>
    <property type="project" value="UniProtKB-KW"/>
</dbReference>
<evidence type="ECO:0000256" key="8">
    <source>
        <dbReference type="ARBA" id="ARBA00022771"/>
    </source>
</evidence>
<dbReference type="InterPro" id="IPR049125">
    <property type="entry name" value="FAN1-like_WH"/>
</dbReference>
<organism evidence="21 22">
    <name type="scientific">Sinocyclocheilus rhinocerous</name>
    <dbReference type="NCBI Taxonomy" id="307959"/>
    <lineage>
        <taxon>Eukaryota</taxon>
        <taxon>Metazoa</taxon>
        <taxon>Chordata</taxon>
        <taxon>Craniata</taxon>
        <taxon>Vertebrata</taxon>
        <taxon>Euteleostomi</taxon>
        <taxon>Actinopterygii</taxon>
        <taxon>Neopterygii</taxon>
        <taxon>Teleostei</taxon>
        <taxon>Ostariophysi</taxon>
        <taxon>Cypriniformes</taxon>
        <taxon>Cyprinidae</taxon>
        <taxon>Cyprininae</taxon>
        <taxon>Sinocyclocheilus</taxon>
    </lineage>
</organism>
<dbReference type="Pfam" id="PF21169">
    <property type="entry name" value="Fan1_SAP"/>
    <property type="match status" value="1"/>
</dbReference>
<keyword evidence="22" id="KW-1185">Reference proteome</keyword>
<evidence type="ECO:0000256" key="1">
    <source>
        <dbReference type="ARBA" id="ARBA00000983"/>
    </source>
</evidence>
<evidence type="ECO:0000256" key="13">
    <source>
        <dbReference type="ARBA" id="ARBA00023054"/>
    </source>
</evidence>
<keyword evidence="9 18" id="KW-0378">Hydrolase</keyword>
<evidence type="ECO:0000256" key="5">
    <source>
        <dbReference type="ARBA" id="ARBA00022723"/>
    </source>
</evidence>
<feature type="compositionally biased region" description="Polar residues" evidence="19">
    <location>
        <begin position="213"/>
        <end position="230"/>
    </location>
</feature>
<gene>
    <name evidence="21" type="primary">LOC107733573</name>
</gene>
<evidence type="ECO:0000256" key="18">
    <source>
        <dbReference type="RuleBase" id="RU365033"/>
    </source>
</evidence>
<reference evidence="21" key="2">
    <citation type="submission" date="2025-09" db="UniProtKB">
        <authorList>
            <consortium name="Ensembl"/>
        </authorList>
    </citation>
    <scope>IDENTIFICATION</scope>
</reference>
<feature type="compositionally biased region" description="Low complexity" evidence="19">
    <location>
        <begin position="1"/>
        <end position="19"/>
    </location>
</feature>
<evidence type="ECO:0000256" key="7">
    <source>
        <dbReference type="ARBA" id="ARBA00022763"/>
    </source>
</evidence>
<dbReference type="SMART" id="SM00734">
    <property type="entry name" value="ZnF_Rad18"/>
    <property type="match status" value="1"/>
</dbReference>
<dbReference type="Pfam" id="PF21315">
    <property type="entry name" value="FAN1_HTH"/>
    <property type="match status" value="1"/>
</dbReference>
<dbReference type="InterPro" id="IPR049138">
    <property type="entry name" value="Fan1_SAP_met"/>
</dbReference>
<evidence type="ECO:0000313" key="21">
    <source>
        <dbReference type="Ensembl" id="ENSSRHP00000026331.1"/>
    </source>
</evidence>
<evidence type="ECO:0000256" key="17">
    <source>
        <dbReference type="PROSITE-ProRule" id="PRU01256"/>
    </source>
</evidence>
<accession>A0A673HKS7</accession>
<evidence type="ECO:0000256" key="15">
    <source>
        <dbReference type="ARBA" id="ARBA00023211"/>
    </source>
</evidence>
<evidence type="ECO:0000256" key="16">
    <source>
        <dbReference type="ARBA" id="ARBA00023242"/>
    </source>
</evidence>
<evidence type="ECO:0000313" key="22">
    <source>
        <dbReference type="Proteomes" id="UP000472270"/>
    </source>
</evidence>
<keyword evidence="11" id="KW-0269">Exonuclease</keyword>
<dbReference type="CDD" id="cd22326">
    <property type="entry name" value="FAN1-like"/>
    <property type="match status" value="1"/>
</dbReference>
<comment type="similarity">
    <text evidence="3 18">Belongs to the FAN1 family.</text>
</comment>
<feature type="region of interest" description="Disordered" evidence="19">
    <location>
        <begin position="1"/>
        <end position="45"/>
    </location>
</feature>
<dbReference type="InterPro" id="IPR014883">
    <property type="entry name" value="VRR_NUC"/>
</dbReference>
<evidence type="ECO:0000256" key="2">
    <source>
        <dbReference type="ARBA" id="ARBA00004123"/>
    </source>
</evidence>